<dbReference type="EC" id="6.3.4.11" evidence="4"/>
<dbReference type="PANTHER" id="PTHR12835:SF5">
    <property type="entry name" value="BIOTIN--PROTEIN LIGASE"/>
    <property type="match status" value="1"/>
</dbReference>
<evidence type="ECO:0000259" key="3">
    <source>
        <dbReference type="PROSITE" id="PS51733"/>
    </source>
</evidence>
<reference evidence="4" key="1">
    <citation type="submission" date="2021-01" db="EMBL/GenBank/DDBJ databases">
        <authorList>
            <person name="Li R."/>
            <person name="Bekaert M."/>
        </authorList>
    </citation>
    <scope>NUCLEOTIDE SEQUENCE</scope>
    <source>
        <strain evidence="4">Farmed</strain>
    </source>
</reference>
<dbReference type="EC" id="6.3.4.15" evidence="4"/>
<dbReference type="GO" id="GO:0005737">
    <property type="term" value="C:cytoplasm"/>
    <property type="evidence" value="ECO:0007669"/>
    <property type="project" value="TreeGrafter"/>
</dbReference>
<dbReference type="PANTHER" id="PTHR12835">
    <property type="entry name" value="BIOTIN PROTEIN LIGASE"/>
    <property type="match status" value="1"/>
</dbReference>
<dbReference type="NCBIfam" id="TIGR00121">
    <property type="entry name" value="birA_ligase"/>
    <property type="match status" value="1"/>
</dbReference>
<comment type="similarity">
    <text evidence="1">Belongs to the biotin--protein ligase family.</text>
</comment>
<keyword evidence="5" id="KW-1185">Reference proteome</keyword>
<dbReference type="EC" id="6.3.4.10" evidence="4"/>
<organism evidence="4 5">
    <name type="scientific">Acanthosepion pharaonis</name>
    <name type="common">Pharaoh cuttlefish</name>
    <name type="synonym">Sepia pharaonis</name>
    <dbReference type="NCBI Taxonomy" id="158019"/>
    <lineage>
        <taxon>Eukaryota</taxon>
        <taxon>Metazoa</taxon>
        <taxon>Spiralia</taxon>
        <taxon>Lophotrochozoa</taxon>
        <taxon>Mollusca</taxon>
        <taxon>Cephalopoda</taxon>
        <taxon>Coleoidea</taxon>
        <taxon>Decapodiformes</taxon>
        <taxon>Sepiida</taxon>
        <taxon>Sepiina</taxon>
        <taxon>Sepiidae</taxon>
        <taxon>Acanthosepion</taxon>
    </lineage>
</organism>
<dbReference type="InterPro" id="IPR004408">
    <property type="entry name" value="Biotin_CoA_COase_ligase"/>
</dbReference>
<evidence type="ECO:0000256" key="1">
    <source>
        <dbReference type="ARBA" id="ARBA00009934"/>
    </source>
</evidence>
<keyword evidence="2 4" id="KW-0436">Ligase</keyword>
<dbReference type="EMBL" id="CAHIKZ030000089">
    <property type="protein sequence ID" value="CAE1150938.1"/>
    <property type="molecule type" value="Genomic_DNA"/>
</dbReference>
<sequence>MEYAKQKLQVAIQEEIQEWNERKDLMLEGSTSSVLAHCCDDPGSPLIMRVEFPSSKMQDASGIAVISHAVLDKDPAELSCDSKIFTSLKSSNAVRFSVLTDILSNHLGIDCSMQIPPVLTSAVLLSQRRQLKEELLQAVYPKLQDGYLLQGAEVSLLLVDTEKQLTTPATERVLPVLTNANNFQLQYFEPDIYWKNLQTKVLGQTMVYVDVVPTTMPLLDPLMNLAPQKTGLVAVAGRQTHGRGRGGNRWVSPEGCVMFTLHVQQDANSDLGCAPVFLQHLCGLAMVLSIRQIPGYEDLDLKIKWSNDIVFGGHIKLGGVLVNSMIINGVLHAIIGAGLNVSNSNPTACVNDVIRQANFEKMKQCADQTSVLKELTKEEVLARIITIFEQLMEKCTREGLNQFKNQLYKYWIHSEITKFQLEMDDGHQIDVRVEGLDSEGHLTVTAVDSGQALALNSLKYSMDVTLQKIFKKRT</sequence>
<name>A0A812ASE6_ACAPH</name>
<evidence type="ECO:0000313" key="5">
    <source>
        <dbReference type="Proteomes" id="UP000597762"/>
    </source>
</evidence>
<dbReference type="CDD" id="cd16442">
    <property type="entry name" value="BPL"/>
    <property type="match status" value="1"/>
</dbReference>
<dbReference type="SUPFAM" id="SSF55681">
    <property type="entry name" value="Class II aaRS and biotin synthetases"/>
    <property type="match status" value="1"/>
</dbReference>
<proteinExistence type="inferred from homology"/>
<comment type="caution">
    <text evidence="4">The sequence shown here is derived from an EMBL/GenBank/DDBJ whole genome shotgun (WGS) entry which is preliminary data.</text>
</comment>
<dbReference type="OrthoDB" id="10250105at2759"/>
<dbReference type="AlphaFoldDB" id="A0A812ASE6"/>
<dbReference type="PROSITE" id="PS51733">
    <property type="entry name" value="BPL_LPL_CATALYTIC"/>
    <property type="match status" value="1"/>
</dbReference>
<feature type="domain" description="BPL/LPL catalytic" evidence="3">
    <location>
        <begin position="191"/>
        <end position="396"/>
    </location>
</feature>
<dbReference type="EC" id="6.3.4.9" evidence="4"/>
<gene>
    <name evidence="4" type="ORF">SPHA_3046</name>
</gene>
<dbReference type="InterPro" id="IPR004143">
    <property type="entry name" value="BPL_LPL_catalytic"/>
</dbReference>
<evidence type="ECO:0000313" key="4">
    <source>
        <dbReference type="EMBL" id="CAE1150938.1"/>
    </source>
</evidence>
<dbReference type="InterPro" id="IPR045864">
    <property type="entry name" value="aa-tRNA-synth_II/BPL/LPL"/>
</dbReference>
<dbReference type="GO" id="GO:0004077">
    <property type="term" value="F:biotin--[biotin carboxyl-carrier protein] ligase activity"/>
    <property type="evidence" value="ECO:0007669"/>
    <property type="project" value="UniProtKB-EC"/>
</dbReference>
<dbReference type="Gene3D" id="3.30.930.10">
    <property type="entry name" value="Bira Bifunctional Protein, Domain 2"/>
    <property type="match status" value="1"/>
</dbReference>
<dbReference type="Pfam" id="PF03099">
    <property type="entry name" value="BPL_LplA_LipB"/>
    <property type="match status" value="1"/>
</dbReference>
<dbReference type="Proteomes" id="UP000597762">
    <property type="component" value="Unassembled WGS sequence"/>
</dbReference>
<evidence type="ECO:0000256" key="2">
    <source>
        <dbReference type="ARBA" id="ARBA00022598"/>
    </source>
</evidence>
<accession>A0A812ASE6</accession>
<protein>
    <submittedName>
        <fullName evidence="4">HLCS</fullName>
        <ecNumber evidence="4">6.3.4.10</ecNumber>
        <ecNumber evidence="4">6.3.4.11</ecNumber>
        <ecNumber evidence="4">6.3.4.15</ecNumber>
        <ecNumber evidence="4">6.3.4.9</ecNumber>
    </submittedName>
</protein>